<evidence type="ECO:0008006" key="2">
    <source>
        <dbReference type="Google" id="ProtNLM"/>
    </source>
</evidence>
<protein>
    <recommendedName>
        <fullName evidence="2">Alkyl hydroperoxide reductase subunit C/ Thiol specific antioxidant domain-containing protein</fullName>
    </recommendedName>
</protein>
<dbReference type="AlphaFoldDB" id="A0A381XX63"/>
<dbReference type="EMBL" id="UINC01016706">
    <property type="protein sequence ID" value="SVA69359.1"/>
    <property type="molecule type" value="Genomic_DNA"/>
</dbReference>
<proteinExistence type="predicted"/>
<reference evidence="1" key="1">
    <citation type="submission" date="2018-05" db="EMBL/GenBank/DDBJ databases">
        <authorList>
            <person name="Lanie J.A."/>
            <person name="Ng W.-L."/>
            <person name="Kazmierczak K.M."/>
            <person name="Andrzejewski T.M."/>
            <person name="Davidsen T.M."/>
            <person name="Wayne K.J."/>
            <person name="Tettelin H."/>
            <person name="Glass J.I."/>
            <person name="Rusch D."/>
            <person name="Podicherti R."/>
            <person name="Tsui H.-C.T."/>
            <person name="Winkler M.E."/>
        </authorList>
    </citation>
    <scope>NUCLEOTIDE SEQUENCE</scope>
</reference>
<gene>
    <name evidence="1" type="ORF">METZ01_LOCUS122213</name>
</gene>
<name>A0A381XX63_9ZZZZ</name>
<organism evidence="1">
    <name type="scientific">marine metagenome</name>
    <dbReference type="NCBI Taxonomy" id="408172"/>
    <lineage>
        <taxon>unclassified sequences</taxon>
        <taxon>metagenomes</taxon>
        <taxon>ecological metagenomes</taxon>
    </lineage>
</organism>
<evidence type="ECO:0000313" key="1">
    <source>
        <dbReference type="EMBL" id="SVA69359.1"/>
    </source>
</evidence>
<accession>A0A381XX63</accession>
<sequence>MAEEVTEIAGKSEVFIVAADPTESLMDIKNMLPDTDLPWRPATPSPGLLGDFGIKVQSTKLVLDSENTVVARYGYGRGNSKQWISALSSLIEQGQ</sequence>